<evidence type="ECO:0000313" key="2">
    <source>
        <dbReference type="Proteomes" id="UP000504606"/>
    </source>
</evidence>
<organism evidence="2 3">
    <name type="scientific">Frankliniella occidentalis</name>
    <name type="common">Western flower thrips</name>
    <name type="synonym">Euthrips occidentalis</name>
    <dbReference type="NCBI Taxonomy" id="133901"/>
    <lineage>
        <taxon>Eukaryota</taxon>
        <taxon>Metazoa</taxon>
        <taxon>Ecdysozoa</taxon>
        <taxon>Arthropoda</taxon>
        <taxon>Hexapoda</taxon>
        <taxon>Insecta</taxon>
        <taxon>Pterygota</taxon>
        <taxon>Neoptera</taxon>
        <taxon>Paraneoptera</taxon>
        <taxon>Thysanoptera</taxon>
        <taxon>Terebrantia</taxon>
        <taxon>Thripoidea</taxon>
        <taxon>Thripidae</taxon>
        <taxon>Frankliniella</taxon>
    </lineage>
</organism>
<reference evidence="3" key="1">
    <citation type="submission" date="2025-08" db="UniProtKB">
        <authorList>
            <consortium name="RefSeq"/>
        </authorList>
    </citation>
    <scope>IDENTIFICATION</scope>
    <source>
        <tissue evidence="3">Whole organism</tissue>
    </source>
</reference>
<evidence type="ECO:0000313" key="3">
    <source>
        <dbReference type="RefSeq" id="XP_052130961.1"/>
    </source>
</evidence>
<evidence type="ECO:0000256" key="1">
    <source>
        <dbReference type="SAM" id="MobiDB-lite"/>
    </source>
</evidence>
<dbReference type="KEGG" id="foc:127751438"/>
<accession>A0A9C6XUE8</accession>
<dbReference type="OrthoDB" id="7700450at2759"/>
<dbReference type="Proteomes" id="UP000504606">
    <property type="component" value="Unplaced"/>
</dbReference>
<dbReference type="RefSeq" id="XP_052130961.1">
    <property type="nucleotide sequence ID" value="XM_052275001.1"/>
</dbReference>
<dbReference type="GeneID" id="127751438"/>
<sequence length="309" mass="35093">MKGGFKSSGPGPSRRYCLVKWLSGRDVGTLTHNLDLDWVKDFEESDDYRVESHVIEWRVPPMPKSGWPLFDGEILEISDDLDFLKLRMEQEETALQLGRKEKEKEKQKGKENSNTPPASTPRGRPLQEMNSRSDGIGIEDVQKLICSLISGAKKTSTPSESLVEETLVKVGEVLQIKKSALMEAKLARSPTAMTVELVRIAFSEDRRRKSSYAGQVRTRNGIRVQKPSLKKYRKMKDIQSKFLSYLYTLCYGMQSLSSKLYFLLNFVKERFPHFSQAHFGQAVNSCLGKNVDAKPQKEYVDESDEEGGL</sequence>
<name>A0A9C6XUE8_FRAOC</name>
<gene>
    <name evidence="3" type="primary">LOC127751438</name>
</gene>
<dbReference type="AlphaFoldDB" id="A0A9C6XUE8"/>
<protein>
    <submittedName>
        <fullName evidence="3">Uncharacterized protein LOC127751438</fullName>
    </submittedName>
</protein>
<proteinExistence type="predicted"/>
<feature type="region of interest" description="Disordered" evidence="1">
    <location>
        <begin position="94"/>
        <end position="132"/>
    </location>
</feature>
<feature type="compositionally biased region" description="Basic and acidic residues" evidence="1">
    <location>
        <begin position="98"/>
        <end position="111"/>
    </location>
</feature>
<keyword evidence="2" id="KW-1185">Reference proteome</keyword>